<dbReference type="PANTHER" id="PTHR48102:SF7">
    <property type="entry name" value="ATP-DEPENDENT CLP PROTEASE ATP-BINDING SUBUNIT CLPX-LIKE, MITOCHONDRIAL"/>
    <property type="match status" value="1"/>
</dbReference>
<sequence>MKTQNEQLPDPKKIEKEISEFLHEKYGNTIKLVTPIITPDTDAIDDDDGPVKKAAFHFDLKPEEMIAYLDQYIIRQDQAKKVLATKICTHFNRVRHQALWNRTRNMVGGIKNNVLMIGPTGVGKTYMIRLIAKKLGVPFVKGDATKFSETGYVGGDVEDLVRDLVREADNDIERAQFGIIYIDEIDKIASSRGLMGPDVSRSGVQRALLTLMEETEVEMKVPHDPVSVMQEVEQFRKTGKREKRTVNTRNILFIMSGAFNGLQEIIGKRLSRQAIGFGAKIQDPSDDPWEIMQHVRSEDLTEFGFEAEFVGRLPVRAVFESLTEADLFAILKNPSNPIVLSKKMDFAAYDIDVKFADAALAGLAKNAFQEKTGARGLVNAVERALLAFESRLPSTSATVFPVTDETLAGPEAGLADFLTAEGLEKIDRNFEKVSRSEAASIRSHIAENCKKLAEKHDFPLTEEHVDILTRFCATRIADVDSAFETVTAYYEEVKNIERYFAGKYHLHVELAPDAVCYIVMQYVTDEFANFEKICEELTSNFVDGFRLLSEKAGMNRFHITQQALMFPESWLDSLIKKAFSGKSDVPAIDSRIGTDTE</sequence>
<dbReference type="InterPro" id="IPR019489">
    <property type="entry name" value="Clp_ATPase_C"/>
</dbReference>
<evidence type="ECO:0000256" key="3">
    <source>
        <dbReference type="ARBA" id="ARBA00023186"/>
    </source>
</evidence>
<keyword evidence="3" id="KW-0143">Chaperone</keyword>
<dbReference type="OrthoDB" id="9804062at2"/>
<dbReference type="InterPro" id="IPR003959">
    <property type="entry name" value="ATPase_AAA_core"/>
</dbReference>
<dbReference type="Gene3D" id="3.40.50.300">
    <property type="entry name" value="P-loop containing nucleotide triphosphate hydrolases"/>
    <property type="match status" value="1"/>
</dbReference>
<dbReference type="AlphaFoldDB" id="A8ZY25"/>
<dbReference type="Gene3D" id="1.10.8.60">
    <property type="match status" value="1"/>
</dbReference>
<dbReference type="STRING" id="96561.Dole_1226"/>
<dbReference type="InterPro" id="IPR003593">
    <property type="entry name" value="AAA+_ATPase"/>
</dbReference>
<feature type="domain" description="Clp ATPase C-terminal" evidence="5">
    <location>
        <begin position="322"/>
        <end position="407"/>
    </location>
</feature>
<dbReference type="RefSeq" id="WP_012174649.1">
    <property type="nucleotide sequence ID" value="NC_009943.1"/>
</dbReference>
<evidence type="ECO:0000313" key="6">
    <source>
        <dbReference type="EMBL" id="ABW67032.1"/>
    </source>
</evidence>
<accession>A8ZY25</accession>
<dbReference type="InterPro" id="IPR027417">
    <property type="entry name" value="P-loop_NTPase"/>
</dbReference>
<evidence type="ECO:0000256" key="1">
    <source>
        <dbReference type="ARBA" id="ARBA00022741"/>
    </source>
</evidence>
<keyword evidence="7" id="KW-1185">Reference proteome</keyword>
<dbReference type="GO" id="GO:0051603">
    <property type="term" value="P:proteolysis involved in protein catabolic process"/>
    <property type="evidence" value="ECO:0007669"/>
    <property type="project" value="TreeGrafter"/>
</dbReference>
<dbReference type="Pfam" id="PF07724">
    <property type="entry name" value="AAA_2"/>
    <property type="match status" value="1"/>
</dbReference>
<reference evidence="6 7" key="1">
    <citation type="submission" date="2007-10" db="EMBL/GenBank/DDBJ databases">
        <title>Complete sequence of Desulfococcus oleovorans Hxd3.</title>
        <authorList>
            <consortium name="US DOE Joint Genome Institute"/>
            <person name="Copeland A."/>
            <person name="Lucas S."/>
            <person name="Lapidus A."/>
            <person name="Barry K."/>
            <person name="Glavina del Rio T."/>
            <person name="Dalin E."/>
            <person name="Tice H."/>
            <person name="Pitluck S."/>
            <person name="Kiss H."/>
            <person name="Brettin T."/>
            <person name="Bruce D."/>
            <person name="Detter J.C."/>
            <person name="Han C."/>
            <person name="Schmutz J."/>
            <person name="Larimer F."/>
            <person name="Land M."/>
            <person name="Hauser L."/>
            <person name="Kyrpides N."/>
            <person name="Kim E."/>
            <person name="Wawrik B."/>
            <person name="Richardson P."/>
        </authorList>
    </citation>
    <scope>NUCLEOTIDE SEQUENCE [LARGE SCALE GENOMIC DNA]</scope>
    <source>
        <strain evidence="7">DSM 6200 / JCM 39069 / Hxd3</strain>
    </source>
</reference>
<dbReference type="GO" id="GO:0016887">
    <property type="term" value="F:ATP hydrolysis activity"/>
    <property type="evidence" value="ECO:0007669"/>
    <property type="project" value="InterPro"/>
</dbReference>
<evidence type="ECO:0000259" key="5">
    <source>
        <dbReference type="SMART" id="SM01086"/>
    </source>
</evidence>
<dbReference type="GO" id="GO:0005524">
    <property type="term" value="F:ATP binding"/>
    <property type="evidence" value="ECO:0007669"/>
    <property type="project" value="UniProtKB-KW"/>
</dbReference>
<evidence type="ECO:0000313" key="7">
    <source>
        <dbReference type="Proteomes" id="UP000008561"/>
    </source>
</evidence>
<proteinExistence type="predicted"/>
<organism evidence="6 7">
    <name type="scientific">Desulfosudis oleivorans (strain DSM 6200 / JCM 39069 / Hxd3)</name>
    <name type="common">Desulfococcus oleovorans</name>
    <dbReference type="NCBI Taxonomy" id="96561"/>
    <lineage>
        <taxon>Bacteria</taxon>
        <taxon>Pseudomonadati</taxon>
        <taxon>Thermodesulfobacteriota</taxon>
        <taxon>Desulfobacteria</taxon>
        <taxon>Desulfobacterales</taxon>
        <taxon>Desulfosudaceae</taxon>
        <taxon>Desulfosudis</taxon>
    </lineage>
</organism>
<keyword evidence="1" id="KW-0547">Nucleotide-binding</keyword>
<protein>
    <submittedName>
        <fullName evidence="6">ATPase AAA-2 domain protein</fullName>
    </submittedName>
</protein>
<name>A8ZY25_DESOH</name>
<dbReference type="InterPro" id="IPR050052">
    <property type="entry name" value="ATP-dep_Clp_protease_ClpX"/>
</dbReference>
<dbReference type="PANTHER" id="PTHR48102">
    <property type="entry name" value="ATP-DEPENDENT CLP PROTEASE ATP-BINDING SUBUNIT CLPX-LIKE, MITOCHONDRIAL-RELATED"/>
    <property type="match status" value="1"/>
</dbReference>
<evidence type="ECO:0000259" key="4">
    <source>
        <dbReference type="SMART" id="SM00382"/>
    </source>
</evidence>
<dbReference type="KEGG" id="dol:Dole_1226"/>
<dbReference type="Proteomes" id="UP000008561">
    <property type="component" value="Chromosome"/>
</dbReference>
<dbReference type="SUPFAM" id="SSF52540">
    <property type="entry name" value="P-loop containing nucleoside triphosphate hydrolases"/>
    <property type="match status" value="1"/>
</dbReference>
<dbReference type="SMART" id="SM01086">
    <property type="entry name" value="ClpB_D2-small"/>
    <property type="match status" value="1"/>
</dbReference>
<dbReference type="eggNOG" id="COG1219">
    <property type="taxonomic scope" value="Bacteria"/>
</dbReference>
<gene>
    <name evidence="6" type="ordered locus">Dole_1226</name>
</gene>
<dbReference type="EMBL" id="CP000859">
    <property type="protein sequence ID" value="ABW67032.1"/>
    <property type="molecule type" value="Genomic_DNA"/>
</dbReference>
<dbReference type="HOGENOM" id="CLU_014218_7_0_7"/>
<dbReference type="SMART" id="SM00382">
    <property type="entry name" value="AAA"/>
    <property type="match status" value="1"/>
</dbReference>
<feature type="domain" description="AAA+ ATPase" evidence="4">
    <location>
        <begin position="110"/>
        <end position="280"/>
    </location>
</feature>
<keyword evidence="2" id="KW-0067">ATP-binding</keyword>
<dbReference type="Pfam" id="PF10431">
    <property type="entry name" value="ClpB_D2-small"/>
    <property type="match status" value="1"/>
</dbReference>
<evidence type="ECO:0000256" key="2">
    <source>
        <dbReference type="ARBA" id="ARBA00022840"/>
    </source>
</evidence>